<accession>A0A101HQN7</accession>
<proteinExistence type="predicted"/>
<dbReference type="AlphaFoldDB" id="A0A101HQN7"/>
<dbReference type="InterPro" id="IPR001926">
    <property type="entry name" value="TrpB-like_PALP"/>
</dbReference>
<evidence type="ECO:0000313" key="5">
    <source>
        <dbReference type="Proteomes" id="UP000054092"/>
    </source>
</evidence>
<evidence type="ECO:0000313" key="4">
    <source>
        <dbReference type="EMBL" id="KUK81188.1"/>
    </source>
</evidence>
<evidence type="ECO:0000259" key="3">
    <source>
        <dbReference type="Pfam" id="PF00291"/>
    </source>
</evidence>
<sequence>MPCPLDGHLALEAIFSSNGFALSVSDEEMVKAVKLLAKYEGLFAEPTGAASVAGFIKAHRAGIVGKGYSAVAIITGTGLKTISAFKSVLAHSKIVGRDSSELKRAIDEN</sequence>
<name>A0A101HQN7_9BACT</name>
<evidence type="ECO:0000256" key="1">
    <source>
        <dbReference type="ARBA" id="ARBA00001933"/>
    </source>
</evidence>
<reference evidence="5" key="1">
    <citation type="journal article" date="2015" name="MBio">
        <title>Genome-Resolved Metagenomic Analysis Reveals Roles for Candidate Phyla and Other Microbial Community Members in Biogeochemical Transformations in Oil Reservoirs.</title>
        <authorList>
            <person name="Hu P."/>
            <person name="Tom L."/>
            <person name="Singh A."/>
            <person name="Thomas B.C."/>
            <person name="Baker B.J."/>
            <person name="Piceno Y.M."/>
            <person name="Andersen G.L."/>
            <person name="Banfield J.F."/>
        </authorList>
    </citation>
    <scope>NUCLEOTIDE SEQUENCE [LARGE SCALE GENOMIC DNA]</scope>
</reference>
<dbReference type="SUPFAM" id="SSF53686">
    <property type="entry name" value="Tryptophan synthase beta subunit-like PLP-dependent enzymes"/>
    <property type="match status" value="1"/>
</dbReference>
<protein>
    <submittedName>
        <fullName evidence="4">Pyridoxal-5'-phosphate-dependent protein beta subunit</fullName>
    </submittedName>
</protein>
<dbReference type="Proteomes" id="UP000054092">
    <property type="component" value="Unassembled WGS sequence"/>
</dbReference>
<gene>
    <name evidence="4" type="ORF">XD94_0578</name>
</gene>
<evidence type="ECO:0000256" key="2">
    <source>
        <dbReference type="ARBA" id="ARBA00022898"/>
    </source>
</evidence>
<organism evidence="4 5">
    <name type="scientific">Mesotoga prima</name>
    <dbReference type="NCBI Taxonomy" id="1184387"/>
    <lineage>
        <taxon>Bacteria</taxon>
        <taxon>Thermotogati</taxon>
        <taxon>Thermotogota</taxon>
        <taxon>Thermotogae</taxon>
        <taxon>Kosmotogales</taxon>
        <taxon>Kosmotogaceae</taxon>
        <taxon>Mesotoga</taxon>
    </lineage>
</organism>
<comment type="cofactor">
    <cofactor evidence="1">
        <name>pyridoxal 5'-phosphate</name>
        <dbReference type="ChEBI" id="CHEBI:597326"/>
    </cofactor>
</comment>
<comment type="caution">
    <text evidence="4">The sequence shown here is derived from an EMBL/GenBank/DDBJ whole genome shotgun (WGS) entry which is preliminary data.</text>
</comment>
<dbReference type="Pfam" id="PF00291">
    <property type="entry name" value="PALP"/>
    <property type="match status" value="1"/>
</dbReference>
<keyword evidence="2" id="KW-0663">Pyridoxal phosphate</keyword>
<feature type="domain" description="Tryptophan synthase beta chain-like PALP" evidence="3">
    <location>
        <begin position="6"/>
        <end position="76"/>
    </location>
</feature>
<dbReference type="Gene3D" id="3.40.50.1100">
    <property type="match status" value="1"/>
</dbReference>
<dbReference type="PATRIC" id="fig|1184387.3.peg.930"/>
<dbReference type="InterPro" id="IPR036052">
    <property type="entry name" value="TrpB-like_PALP_sf"/>
</dbReference>
<dbReference type="EMBL" id="LGGP01000076">
    <property type="protein sequence ID" value="KUK81188.1"/>
    <property type="molecule type" value="Genomic_DNA"/>
</dbReference>